<reference evidence="2 3" key="1">
    <citation type="submission" date="2017-12" db="EMBL/GenBank/DDBJ databases">
        <title>Comparative genomics of Botrytis spp.</title>
        <authorList>
            <person name="Valero-Jimenez C.A."/>
            <person name="Tapia P."/>
            <person name="Veloso J."/>
            <person name="Silva-Moreno E."/>
            <person name="Staats M."/>
            <person name="Valdes J.H."/>
            <person name="Van Kan J.A.L."/>
        </authorList>
    </citation>
    <scope>NUCLEOTIDE SEQUENCE [LARGE SCALE GENOMIC DNA]</scope>
    <source>
        <strain evidence="2 3">MUCL3349</strain>
    </source>
</reference>
<evidence type="ECO:0000256" key="1">
    <source>
        <dbReference type="SAM" id="Phobius"/>
    </source>
</evidence>
<accession>A0A4Z1KMH1</accession>
<dbReference type="Proteomes" id="UP000297280">
    <property type="component" value="Unassembled WGS sequence"/>
</dbReference>
<keyword evidence="3" id="KW-1185">Reference proteome</keyword>
<protein>
    <submittedName>
        <fullName evidence="2">Uncharacterized protein</fullName>
    </submittedName>
</protein>
<dbReference type="AlphaFoldDB" id="A0A4Z1KMH1"/>
<organism evidence="2 3">
    <name type="scientific">Botrytis porri</name>
    <dbReference type="NCBI Taxonomy" id="87229"/>
    <lineage>
        <taxon>Eukaryota</taxon>
        <taxon>Fungi</taxon>
        <taxon>Dikarya</taxon>
        <taxon>Ascomycota</taxon>
        <taxon>Pezizomycotina</taxon>
        <taxon>Leotiomycetes</taxon>
        <taxon>Helotiales</taxon>
        <taxon>Sclerotiniaceae</taxon>
        <taxon>Botrytis</taxon>
    </lineage>
</organism>
<dbReference type="EMBL" id="PQXO01000236">
    <property type="protein sequence ID" value="TGO87283.1"/>
    <property type="molecule type" value="Genomic_DNA"/>
</dbReference>
<proteinExistence type="predicted"/>
<evidence type="ECO:0000313" key="2">
    <source>
        <dbReference type="EMBL" id="TGO87283.1"/>
    </source>
</evidence>
<name>A0A4Z1KMH1_9HELO</name>
<comment type="caution">
    <text evidence="2">The sequence shown here is derived from an EMBL/GenBank/DDBJ whole genome shotgun (WGS) entry which is preliminary data.</text>
</comment>
<feature type="transmembrane region" description="Helical" evidence="1">
    <location>
        <begin position="6"/>
        <end position="31"/>
    </location>
</feature>
<keyword evidence="1" id="KW-0472">Membrane</keyword>
<keyword evidence="1" id="KW-0812">Transmembrane</keyword>
<gene>
    <name evidence="2" type="ORF">BPOR_0236g00060</name>
</gene>
<keyword evidence="1" id="KW-1133">Transmembrane helix</keyword>
<evidence type="ECO:0000313" key="3">
    <source>
        <dbReference type="Proteomes" id="UP000297280"/>
    </source>
</evidence>
<sequence>MRGNGVPLPAMCVSVLIGFVAFLRSCVYLALKFVCIPSLAFMSLRSNFSPLLAQRQFLPTLLEAIANNTLESQFVIS</sequence>